<dbReference type="EMBL" id="CAUYUJ010016110">
    <property type="protein sequence ID" value="CAK0861952.1"/>
    <property type="molecule type" value="Genomic_DNA"/>
</dbReference>
<evidence type="ECO:0000313" key="2">
    <source>
        <dbReference type="EMBL" id="CAK0861952.1"/>
    </source>
</evidence>
<feature type="compositionally biased region" description="Low complexity" evidence="1">
    <location>
        <begin position="82"/>
        <end position="91"/>
    </location>
</feature>
<keyword evidence="3" id="KW-1185">Reference proteome</keyword>
<proteinExistence type="predicted"/>
<protein>
    <submittedName>
        <fullName evidence="2">Uncharacterized protein</fullName>
    </submittedName>
</protein>
<feature type="region of interest" description="Disordered" evidence="1">
    <location>
        <begin position="1"/>
        <end position="44"/>
    </location>
</feature>
<feature type="region of interest" description="Disordered" evidence="1">
    <location>
        <begin position="250"/>
        <end position="306"/>
    </location>
</feature>
<evidence type="ECO:0000256" key="1">
    <source>
        <dbReference type="SAM" id="MobiDB-lite"/>
    </source>
</evidence>
<organism evidence="2 3">
    <name type="scientific">Prorocentrum cordatum</name>
    <dbReference type="NCBI Taxonomy" id="2364126"/>
    <lineage>
        <taxon>Eukaryota</taxon>
        <taxon>Sar</taxon>
        <taxon>Alveolata</taxon>
        <taxon>Dinophyceae</taxon>
        <taxon>Prorocentrales</taxon>
        <taxon>Prorocentraceae</taxon>
        <taxon>Prorocentrum</taxon>
    </lineage>
</organism>
<feature type="region of interest" description="Disordered" evidence="1">
    <location>
        <begin position="75"/>
        <end position="99"/>
    </location>
</feature>
<comment type="caution">
    <text evidence="2">The sequence shown here is derived from an EMBL/GenBank/DDBJ whole genome shotgun (WGS) entry which is preliminary data.</text>
</comment>
<sequence>MGPSASETKRPRRQKLIEIPSDHEGDAAASDQQDSDEDSEEKDQVICTICDKPIRTDERRFRTCRMHYKRGLAARSAQGVASRSSKVQKSMSKMKEKDPAKYKAMALSMVASGRRSAAKVAKFKSAIVSVTRSDSTFKKAGRVFCNKLQHVARQRYVNGLTKKRALKMWAKDLADKGVFKHKVGDQIPIAAPKQAEDCTPGGLQKLMHDATTAGHRGVAGFDDEDGGIDSDEIGDSAGRSLLKVAEAGAEAVLKTPTKPPSRPDGSRGKKGRGSASAASVALSERPSRRIRGKTATDGGGGAQDGDEAATLTQIQECDEGDPYLQLSGIDVKGACKPTVFIRYKRLLAAVLEGHLEQFLLGANDEGAIEAMTSLFGPLGDDSEVQCLGIPEVLNKAKGVMGQMKTALDDVTAWKLPCDIPGKRAAVEKTIARFDATFSEMKDYCTALQGALAEQAKRDKKAKRGEKGKKDKMAKAYEDHGTFRCIAALVPAMIYTEKSAGDDGKPDASVGEPGASTPCQPFEFECITDGGKIDMDSFTKARSFWLKDCSHWHSELRSHAEKNEKLIKEKKERLLPQFADCKGTHVSIVLTKGDQYEKFNFNPKDKEVFTVDPVPPSNLVLQRTMVTDVSSQVFPLRGAPHFITVIEGLIMFVIVSSEAVGQNIVKYLENGNGKSLLKAPCFLLKQGQSVWVPFGNAPLVVGIEPEGLRGRALATRDSSIFEPGYKFASKGSNGKEKGGPSIVSYIQTFVLDANLKGNDSDVRADAAASVTRGMPSLPKVLNSSLEKIKEWTAAIL</sequence>
<gene>
    <name evidence="2" type="ORF">PCOR1329_LOCUS50487</name>
</gene>
<name>A0ABN9URW5_9DINO</name>
<evidence type="ECO:0000313" key="3">
    <source>
        <dbReference type="Proteomes" id="UP001189429"/>
    </source>
</evidence>
<reference evidence="2" key="1">
    <citation type="submission" date="2023-10" db="EMBL/GenBank/DDBJ databases">
        <authorList>
            <person name="Chen Y."/>
            <person name="Shah S."/>
            <person name="Dougan E. K."/>
            <person name="Thang M."/>
            <person name="Chan C."/>
        </authorList>
    </citation>
    <scope>NUCLEOTIDE SEQUENCE [LARGE SCALE GENOMIC DNA]</scope>
</reference>
<dbReference type="Proteomes" id="UP001189429">
    <property type="component" value="Unassembled WGS sequence"/>
</dbReference>
<accession>A0ABN9URW5</accession>